<proteinExistence type="predicted"/>
<dbReference type="InterPro" id="IPR028974">
    <property type="entry name" value="TSP_type-3_rpt"/>
</dbReference>
<gene>
    <name evidence="1" type="ORF">IC610_00695</name>
</gene>
<dbReference type="Gene3D" id="4.10.1080.10">
    <property type="entry name" value="TSP type-3 repeat"/>
    <property type="match status" value="1"/>
</dbReference>
<sequence>MKNPASKGEIVDSLQYKTENFNKVPDFTSGNYKMKDSISKLALQDKYYDIPKASIIKMGKTGQKIGILYSSASSLTTKYYLRISNDYGKTWKNYFTGLCKNNNYVFKPQSNFLLWKDENHIQIEADIVQMTEPLTLPGGGPVYETVKNNALVIINLKEILKDSDNDGWNDLDEKMNYFTNPFSKDSDGDGIFDSEDLNPKYPTIENDFTKIFEAIIYGNYPLLRDENSVQETFEINIKTFQEDVGKQQEELEKEFPQKQRDFLSQLRARIIVTDDENLGRINTFGERVIFLTTKEYYEYKKLNPFFTYVQSYTKIFKCDDLEDTYILKFDTIDFGNTYLIKKSKNGYIVSIVESWIV</sequence>
<comment type="caution">
    <text evidence="1">The sequence shown here is derived from an EMBL/GenBank/DDBJ whole genome shotgun (WGS) entry which is preliminary data.</text>
</comment>
<keyword evidence="2" id="KW-1185">Reference proteome</keyword>
<dbReference type="SUPFAM" id="SSF103647">
    <property type="entry name" value="TSP type-3 repeat"/>
    <property type="match status" value="1"/>
</dbReference>
<name>A0ABR8Z6L0_9FLAO</name>
<evidence type="ECO:0008006" key="3">
    <source>
        <dbReference type="Google" id="ProtNLM"/>
    </source>
</evidence>
<dbReference type="Proteomes" id="UP000637299">
    <property type="component" value="Unassembled WGS sequence"/>
</dbReference>
<protein>
    <recommendedName>
        <fullName evidence="3">Exo-alpha-sialidase</fullName>
    </recommendedName>
</protein>
<evidence type="ECO:0000313" key="1">
    <source>
        <dbReference type="EMBL" id="MBD8080933.1"/>
    </source>
</evidence>
<dbReference type="EMBL" id="JACYFS010000001">
    <property type="protein sequence ID" value="MBD8080933.1"/>
    <property type="molecule type" value="Genomic_DNA"/>
</dbReference>
<dbReference type="RefSeq" id="WP_191734763.1">
    <property type="nucleotide sequence ID" value="NZ_JACYFS010000001.1"/>
</dbReference>
<reference evidence="1 2" key="1">
    <citation type="submission" date="2020-09" db="EMBL/GenBank/DDBJ databases">
        <title>Genome seq and assembly of Chryseobacterium sp.</title>
        <authorList>
            <person name="Chhetri G."/>
        </authorList>
    </citation>
    <scope>NUCLEOTIDE SEQUENCE [LARGE SCALE GENOMIC DNA]</scope>
    <source>
        <strain evidence="1 2">GCR10</strain>
    </source>
</reference>
<accession>A0ABR8Z6L0</accession>
<organism evidence="1 2">
    <name type="scientific">Chryseobacterium caseinilyticum</name>
    <dbReference type="NCBI Taxonomy" id="2771428"/>
    <lineage>
        <taxon>Bacteria</taxon>
        <taxon>Pseudomonadati</taxon>
        <taxon>Bacteroidota</taxon>
        <taxon>Flavobacteriia</taxon>
        <taxon>Flavobacteriales</taxon>
        <taxon>Weeksellaceae</taxon>
        <taxon>Chryseobacterium group</taxon>
        <taxon>Chryseobacterium</taxon>
    </lineage>
</organism>
<evidence type="ECO:0000313" key="2">
    <source>
        <dbReference type="Proteomes" id="UP000637299"/>
    </source>
</evidence>